<dbReference type="EMBL" id="JAMAST010000006">
    <property type="protein sequence ID" value="MCL1631747.1"/>
    <property type="molecule type" value="Genomic_DNA"/>
</dbReference>
<dbReference type="Pfam" id="PF02146">
    <property type="entry name" value="SIR2"/>
    <property type="match status" value="1"/>
</dbReference>
<evidence type="ECO:0000313" key="6">
    <source>
        <dbReference type="EMBL" id="MCL1631747.1"/>
    </source>
</evidence>
<evidence type="ECO:0000256" key="2">
    <source>
        <dbReference type="ARBA" id="ARBA00022679"/>
    </source>
</evidence>
<dbReference type="RefSeq" id="WP_249100351.1">
    <property type="nucleotide sequence ID" value="NZ_JAMAST010000006.1"/>
</dbReference>
<feature type="binding site" evidence="4">
    <location>
        <position position="154"/>
    </location>
    <ligand>
        <name>Zn(2+)</name>
        <dbReference type="ChEBI" id="CHEBI:29105"/>
    </ligand>
</feature>
<keyword evidence="7" id="KW-1185">Reference proteome</keyword>
<feature type="active site" description="Proton acceptor" evidence="4">
    <location>
        <position position="116"/>
    </location>
</feature>
<feature type="binding site" evidence="4">
    <location>
        <position position="124"/>
    </location>
    <ligand>
        <name>Zn(2+)</name>
        <dbReference type="ChEBI" id="CHEBI:29105"/>
    </ligand>
</feature>
<keyword evidence="4" id="KW-0862">Zinc</keyword>
<dbReference type="CDD" id="cd01407">
    <property type="entry name" value="SIR2-fam"/>
    <property type="match status" value="1"/>
</dbReference>
<evidence type="ECO:0000313" key="7">
    <source>
        <dbReference type="Proteomes" id="UP001203004"/>
    </source>
</evidence>
<gene>
    <name evidence="6" type="ORF">M3N64_07265</name>
</gene>
<feature type="domain" description="Deacetylase sirtuin-type" evidence="5">
    <location>
        <begin position="1"/>
        <end position="243"/>
    </location>
</feature>
<dbReference type="PROSITE" id="PS50305">
    <property type="entry name" value="SIRTUIN"/>
    <property type="match status" value="1"/>
</dbReference>
<evidence type="ECO:0000256" key="4">
    <source>
        <dbReference type="PROSITE-ProRule" id="PRU00236"/>
    </source>
</evidence>
<dbReference type="InterPro" id="IPR026590">
    <property type="entry name" value="Ssirtuin_cat_dom"/>
</dbReference>
<keyword evidence="4" id="KW-0479">Metal-binding</keyword>
<comment type="caution">
    <text evidence="6">The sequence shown here is derived from an EMBL/GenBank/DDBJ whole genome shotgun (WGS) entry which is preliminary data.</text>
</comment>
<feature type="binding site" evidence="4">
    <location>
        <position position="144"/>
    </location>
    <ligand>
        <name>Zn(2+)</name>
        <dbReference type="ChEBI" id="CHEBI:29105"/>
    </ligand>
</feature>
<accession>A0ABT0MA64</accession>
<dbReference type="PANTHER" id="PTHR11085:SF4">
    <property type="entry name" value="NAD-DEPENDENT PROTEIN DEACYLASE"/>
    <property type="match status" value="1"/>
</dbReference>
<protein>
    <recommendedName>
        <fullName evidence="1">protein acetyllysine N-acetyltransferase</fullName>
        <ecNumber evidence="1">2.3.1.286</ecNumber>
    </recommendedName>
</protein>
<evidence type="ECO:0000256" key="1">
    <source>
        <dbReference type="ARBA" id="ARBA00012928"/>
    </source>
</evidence>
<feature type="binding site" evidence="4">
    <location>
        <position position="127"/>
    </location>
    <ligand>
        <name>Zn(2+)</name>
        <dbReference type="ChEBI" id="CHEBI:29105"/>
    </ligand>
</feature>
<dbReference type="InterPro" id="IPR029035">
    <property type="entry name" value="DHS-like_NAD/FAD-binding_dom"/>
</dbReference>
<keyword evidence="2" id="KW-0808">Transferase</keyword>
<organism evidence="6 7">
    <name type="scientific">Sporolactobacillus mangiferae</name>
    <dbReference type="NCBI Taxonomy" id="2940498"/>
    <lineage>
        <taxon>Bacteria</taxon>
        <taxon>Bacillati</taxon>
        <taxon>Bacillota</taxon>
        <taxon>Bacilli</taxon>
        <taxon>Bacillales</taxon>
        <taxon>Sporolactobacillaceae</taxon>
        <taxon>Sporolactobacillus</taxon>
    </lineage>
</organism>
<name>A0ABT0MA64_9BACL</name>
<evidence type="ECO:0000256" key="3">
    <source>
        <dbReference type="ARBA" id="ARBA00023027"/>
    </source>
</evidence>
<dbReference type="InterPro" id="IPR026591">
    <property type="entry name" value="Sirtuin_cat_small_dom_sf"/>
</dbReference>
<keyword evidence="3" id="KW-0520">NAD</keyword>
<dbReference type="SUPFAM" id="SSF52467">
    <property type="entry name" value="DHS-like NAD/FAD-binding domain"/>
    <property type="match status" value="1"/>
</dbReference>
<proteinExistence type="predicted"/>
<reference evidence="6 7" key="1">
    <citation type="submission" date="2022-05" db="EMBL/GenBank/DDBJ databases">
        <title>Sporolactobacillus sp nov CPB3-1, isolated from tree bark (Mangifera indica L.).</title>
        <authorList>
            <person name="Phuengjayaem S."/>
            <person name="Tanasupawat S."/>
        </authorList>
    </citation>
    <scope>NUCLEOTIDE SEQUENCE [LARGE SCALE GENOMIC DNA]</scope>
    <source>
        <strain evidence="6 7">CPB3-1</strain>
    </source>
</reference>
<dbReference type="InterPro" id="IPR050134">
    <property type="entry name" value="NAD-dep_sirtuin_deacylases"/>
</dbReference>
<dbReference type="PANTHER" id="PTHR11085">
    <property type="entry name" value="NAD-DEPENDENT PROTEIN DEACYLASE SIRTUIN-5, MITOCHONDRIAL-RELATED"/>
    <property type="match status" value="1"/>
</dbReference>
<dbReference type="Proteomes" id="UP001203004">
    <property type="component" value="Unassembled WGS sequence"/>
</dbReference>
<sequence length="243" mass="26922">MASLTQWIESSRHLAVLTGAGISVPSGISPFRGPSGLYQNAKVEFCLSMHYFLTRPAEFWKFYWSLFDADLLLHAQPNAVHRWLKNLERDREVTIITQNIDGLHHKAGSSAVIEVHGAFNRCICLDCGAEYDTDQVRKEKVPHCPAFNSEGRTCGTVLKPDIVLFGETVRGVQAAIKAVRRADRLLILGSSLGVAPINCVPDYAKQSGIPTLLINDRPALQMEAIDRFAEADFNSFNPDTLIL</sequence>
<dbReference type="EC" id="2.3.1.286" evidence="1"/>
<evidence type="ECO:0000259" key="5">
    <source>
        <dbReference type="PROSITE" id="PS50305"/>
    </source>
</evidence>
<dbReference type="Gene3D" id="3.40.50.1220">
    <property type="entry name" value="TPP-binding domain"/>
    <property type="match status" value="1"/>
</dbReference>
<dbReference type="Gene3D" id="3.30.1600.10">
    <property type="entry name" value="SIR2/SIRT2 'Small Domain"/>
    <property type="match status" value="1"/>
</dbReference>
<dbReference type="InterPro" id="IPR003000">
    <property type="entry name" value="Sirtuin"/>
</dbReference>